<accession>X0C2F5</accession>
<reference evidence="1 2" key="1">
    <citation type="submission" date="2011-11" db="EMBL/GenBank/DDBJ databases">
        <title>The Genome Sequence of Fusarium oxysporum PHW815.</title>
        <authorList>
            <consortium name="The Broad Institute Genome Sequencing Platform"/>
            <person name="Ma L.-J."/>
            <person name="Gale L.R."/>
            <person name="Schwartz D.C."/>
            <person name="Zhou S."/>
            <person name="Corby-Kistler H."/>
            <person name="Young S.K."/>
            <person name="Zeng Q."/>
            <person name="Gargeya S."/>
            <person name="Fitzgerald M."/>
            <person name="Haas B."/>
            <person name="Abouelleil A."/>
            <person name="Alvarado L."/>
            <person name="Arachchi H.M."/>
            <person name="Berlin A."/>
            <person name="Brown A."/>
            <person name="Chapman S.B."/>
            <person name="Chen Z."/>
            <person name="Dunbar C."/>
            <person name="Freedman E."/>
            <person name="Gearin G."/>
            <person name="Goldberg J."/>
            <person name="Griggs A."/>
            <person name="Gujja S."/>
            <person name="Heiman D."/>
            <person name="Howarth C."/>
            <person name="Larson L."/>
            <person name="Lui A."/>
            <person name="MacDonald P.J.P."/>
            <person name="Montmayeur A."/>
            <person name="Murphy C."/>
            <person name="Neiman D."/>
            <person name="Pearson M."/>
            <person name="Priest M."/>
            <person name="Roberts A."/>
            <person name="Saif S."/>
            <person name="Shea T."/>
            <person name="Shenoy N."/>
            <person name="Sisk P."/>
            <person name="Stolte C."/>
            <person name="Sykes S."/>
            <person name="Wortman J."/>
            <person name="Nusbaum C."/>
            <person name="Birren B."/>
        </authorList>
    </citation>
    <scope>NUCLEOTIDE SEQUENCE [LARGE SCALE GENOMIC DNA]</scope>
    <source>
        <strain evidence="1 2">54005</strain>
    </source>
</reference>
<sequence>MAVKQLSLYQTASRSSQQRKFVPFSSTTSRSTSAIKSAKPSAQRLATNSSRPGILFAIASLNCAL</sequence>
<proteinExistence type="predicted"/>
<organism evidence="1 2">
    <name type="scientific">Fusarium oxysporum f. sp. raphani 54005</name>
    <dbReference type="NCBI Taxonomy" id="1089458"/>
    <lineage>
        <taxon>Eukaryota</taxon>
        <taxon>Fungi</taxon>
        <taxon>Dikarya</taxon>
        <taxon>Ascomycota</taxon>
        <taxon>Pezizomycotina</taxon>
        <taxon>Sordariomycetes</taxon>
        <taxon>Hypocreomycetidae</taxon>
        <taxon>Hypocreales</taxon>
        <taxon>Nectriaceae</taxon>
        <taxon>Fusarium</taxon>
        <taxon>Fusarium oxysporum species complex</taxon>
    </lineage>
</organism>
<dbReference type="HOGENOM" id="CLU_2849771_0_0_1"/>
<evidence type="ECO:0000313" key="2">
    <source>
        <dbReference type="Proteomes" id="UP000030663"/>
    </source>
</evidence>
<evidence type="ECO:0000313" key="1">
    <source>
        <dbReference type="EMBL" id="EXK76972.1"/>
    </source>
</evidence>
<dbReference type="AlphaFoldDB" id="X0C2F5"/>
<name>X0C2F5_FUSOX</name>
<dbReference type="Proteomes" id="UP000030663">
    <property type="component" value="Unassembled WGS sequence"/>
</dbReference>
<dbReference type="EMBL" id="KI979428">
    <property type="protein sequence ID" value="EXK76972.1"/>
    <property type="molecule type" value="Genomic_DNA"/>
</dbReference>
<gene>
    <name evidence="1" type="ORF">FOQG_18294</name>
</gene>
<protein>
    <submittedName>
        <fullName evidence="1">Uncharacterized protein</fullName>
    </submittedName>
</protein>
<keyword evidence="2" id="KW-1185">Reference proteome</keyword>